<evidence type="ECO:0000313" key="13">
    <source>
        <dbReference type="Proteomes" id="UP000799302"/>
    </source>
</evidence>
<keyword evidence="9" id="KW-0624">Polysaccharide degradation</keyword>
<dbReference type="Gene3D" id="2.60.120.260">
    <property type="entry name" value="Galactose-binding domain-like"/>
    <property type="match status" value="1"/>
</dbReference>
<dbReference type="Gene3D" id="2.60.40.1120">
    <property type="entry name" value="Carboxypeptidase-like, regulatory domain"/>
    <property type="match status" value="1"/>
</dbReference>
<proteinExistence type="inferred from homology"/>
<accession>A0A6A6TTL0</accession>
<evidence type="ECO:0000259" key="11">
    <source>
        <dbReference type="Pfam" id="PF14686"/>
    </source>
</evidence>
<dbReference type="GO" id="GO:0005576">
    <property type="term" value="C:extracellular region"/>
    <property type="evidence" value="ECO:0007669"/>
    <property type="project" value="UniProtKB-SubCell"/>
</dbReference>
<dbReference type="OrthoDB" id="2130367at2759"/>
<keyword evidence="8" id="KW-0119">Carbohydrate metabolism</keyword>
<organism evidence="12 13">
    <name type="scientific">Microthyrium microscopicum</name>
    <dbReference type="NCBI Taxonomy" id="703497"/>
    <lineage>
        <taxon>Eukaryota</taxon>
        <taxon>Fungi</taxon>
        <taxon>Dikarya</taxon>
        <taxon>Ascomycota</taxon>
        <taxon>Pezizomycotina</taxon>
        <taxon>Dothideomycetes</taxon>
        <taxon>Dothideomycetes incertae sedis</taxon>
        <taxon>Microthyriales</taxon>
        <taxon>Microthyriaceae</taxon>
        <taxon>Microthyrium</taxon>
    </lineage>
</organism>
<evidence type="ECO:0000256" key="5">
    <source>
        <dbReference type="ARBA" id="ARBA00022525"/>
    </source>
</evidence>
<feature type="domain" description="Rhamnogalacturonan lyase" evidence="10">
    <location>
        <begin position="442"/>
        <end position="645"/>
    </location>
</feature>
<dbReference type="CDD" id="cd10317">
    <property type="entry name" value="RGL4_C"/>
    <property type="match status" value="1"/>
</dbReference>
<dbReference type="AlphaFoldDB" id="A0A6A6TTL0"/>
<feature type="domain" description="Rhamnogalacturonan lyase" evidence="11">
    <location>
        <begin position="356"/>
        <end position="427"/>
    </location>
</feature>
<dbReference type="InterPro" id="IPR013784">
    <property type="entry name" value="Carb-bd-like_fold"/>
</dbReference>
<dbReference type="GO" id="GO:0102210">
    <property type="term" value="F:rhamnogalacturonan endolyase activity"/>
    <property type="evidence" value="ECO:0007669"/>
    <property type="project" value="UniProtKB-EC"/>
</dbReference>
<name>A0A6A6TTL0_9PEZI</name>
<dbReference type="EC" id="4.2.2.23" evidence="4"/>
<dbReference type="Proteomes" id="UP000799302">
    <property type="component" value="Unassembled WGS sequence"/>
</dbReference>
<dbReference type="InterPro" id="IPR011013">
    <property type="entry name" value="Gal_mutarotase_sf_dom"/>
</dbReference>
<dbReference type="InterPro" id="IPR051850">
    <property type="entry name" value="Polysacch_Lyase_4"/>
</dbReference>
<evidence type="ECO:0000256" key="4">
    <source>
        <dbReference type="ARBA" id="ARBA00012437"/>
    </source>
</evidence>
<dbReference type="Pfam" id="PF14683">
    <property type="entry name" value="CBM-like"/>
    <property type="match status" value="1"/>
</dbReference>
<evidence type="ECO:0000256" key="8">
    <source>
        <dbReference type="ARBA" id="ARBA00023277"/>
    </source>
</evidence>
<dbReference type="SUPFAM" id="SSF49785">
    <property type="entry name" value="Galactose-binding domain-like"/>
    <property type="match status" value="1"/>
</dbReference>
<dbReference type="InterPro" id="IPR029411">
    <property type="entry name" value="RG-lyase_III"/>
</dbReference>
<evidence type="ECO:0000256" key="6">
    <source>
        <dbReference type="ARBA" id="ARBA00022729"/>
    </source>
</evidence>
<evidence type="ECO:0000259" key="10">
    <source>
        <dbReference type="Pfam" id="PF14683"/>
    </source>
</evidence>
<dbReference type="InterPro" id="IPR008979">
    <property type="entry name" value="Galactose-bd-like_sf"/>
</dbReference>
<dbReference type="SUPFAM" id="SSF74650">
    <property type="entry name" value="Galactose mutarotase-like"/>
    <property type="match status" value="1"/>
</dbReference>
<dbReference type="EMBL" id="MU004247">
    <property type="protein sequence ID" value="KAF2663162.1"/>
    <property type="molecule type" value="Genomic_DNA"/>
</dbReference>
<dbReference type="PANTHER" id="PTHR32018">
    <property type="entry name" value="RHAMNOGALACTURONATE LYASE FAMILY PROTEIN"/>
    <property type="match status" value="1"/>
</dbReference>
<keyword evidence="7" id="KW-0456">Lyase</keyword>
<keyword evidence="6" id="KW-0732">Signal</keyword>
<evidence type="ECO:0000256" key="7">
    <source>
        <dbReference type="ARBA" id="ARBA00023239"/>
    </source>
</evidence>
<evidence type="ECO:0000256" key="2">
    <source>
        <dbReference type="ARBA" id="ARBA00004613"/>
    </source>
</evidence>
<evidence type="ECO:0000256" key="9">
    <source>
        <dbReference type="ARBA" id="ARBA00023326"/>
    </source>
</evidence>
<comment type="similarity">
    <text evidence="3">Belongs to the polysaccharide lyase 4 family.</text>
</comment>
<comment type="catalytic activity">
    <reaction evidence="1">
        <text>Endotype eliminative cleavage of L-alpha-rhamnopyranosyl-(1-&gt;4)-alpha-D-galactopyranosyluronic acid bonds of rhamnogalacturonan I domains in ramified hairy regions of pectin leaving L-rhamnopyranose at the reducing end and 4-deoxy-4,5-unsaturated D-galactopyranosyluronic acid at the non-reducing end.</text>
        <dbReference type="EC" id="4.2.2.23"/>
    </reaction>
</comment>
<dbReference type="CDD" id="cd10316">
    <property type="entry name" value="RGL4_M"/>
    <property type="match status" value="1"/>
</dbReference>
<sequence length="647" mass="72782">MTCAEVVVEVHRSKIRVRNGRLDFTVNMRNGEMERLKLDKQDLIGREIWEDPIPGGPTGNGISGVGPYLDCNCVLEDRGFYTPGANADYKAHQGKDSLGVEFGGFSFTDRHHRSGQVMQFYTFLRENETGLHTFSRLAYTKAEGIKGPTRPVLQELRTLFRPNTDLWTHFVTNPTTVAPAPLKKNINAAKYVQDATLDLSPFPDDPYVRETHKYFTKYSFADTWRDHEAHGLFGDGSKMGNGTWGAWLTMWNRENYYGGPLHSELTVDGIVYDYFISNHYGANVPALHEGFDRTFGPNYYLFTHHPPGTPFTVPYEEARNYRPPMEFLNEMARHVPSYIPPAEREDFEAQITLPPGAKKAYVILSASGMDVQDNAGAPNTQQYWTRIPDNGTAIIEDVVPGKYRVTIYADGVFGQWATDNVVVNRNSPIFDVNWVEENHGKEIWRIGTPDHSAGEFRHGYAVDKEHRMGLQEYRIFYGAYDFGKDFPNGVEYYIGKSTPEKDWNYAQWSNPKSSTWKVVWPMKTADLPKNTSEATLTVQAAGVRTGAGNEHIAKVAGLAHANLPIKATVNGKSIGDWVIPYTHSSSCAVRSGITCYNTGHKFVFDSSLLKDGDNVLTLSLPHGITYRNLARLPGSVYVQYDALRLEV</sequence>
<comment type="subcellular location">
    <subcellularLocation>
        <location evidence="2">Secreted</location>
    </subcellularLocation>
</comment>
<dbReference type="InterPro" id="IPR029413">
    <property type="entry name" value="RG-lyase_II"/>
</dbReference>
<gene>
    <name evidence="12" type="ORF">BT63DRAFT_466034</name>
</gene>
<dbReference type="GO" id="GO:0000272">
    <property type="term" value="P:polysaccharide catabolic process"/>
    <property type="evidence" value="ECO:0007669"/>
    <property type="project" value="UniProtKB-KW"/>
</dbReference>
<reference evidence="12" key="1">
    <citation type="journal article" date="2020" name="Stud. Mycol.">
        <title>101 Dothideomycetes genomes: a test case for predicting lifestyles and emergence of pathogens.</title>
        <authorList>
            <person name="Haridas S."/>
            <person name="Albert R."/>
            <person name="Binder M."/>
            <person name="Bloem J."/>
            <person name="Labutti K."/>
            <person name="Salamov A."/>
            <person name="Andreopoulos B."/>
            <person name="Baker S."/>
            <person name="Barry K."/>
            <person name="Bills G."/>
            <person name="Bluhm B."/>
            <person name="Cannon C."/>
            <person name="Castanera R."/>
            <person name="Culley D."/>
            <person name="Daum C."/>
            <person name="Ezra D."/>
            <person name="Gonzalez J."/>
            <person name="Henrissat B."/>
            <person name="Kuo A."/>
            <person name="Liang C."/>
            <person name="Lipzen A."/>
            <person name="Lutzoni F."/>
            <person name="Magnuson J."/>
            <person name="Mondo S."/>
            <person name="Nolan M."/>
            <person name="Ohm R."/>
            <person name="Pangilinan J."/>
            <person name="Park H.-J."/>
            <person name="Ramirez L."/>
            <person name="Alfaro M."/>
            <person name="Sun H."/>
            <person name="Tritt A."/>
            <person name="Yoshinaga Y."/>
            <person name="Zwiers L.-H."/>
            <person name="Turgeon B."/>
            <person name="Goodwin S."/>
            <person name="Spatafora J."/>
            <person name="Crous P."/>
            <person name="Grigoriev I."/>
        </authorList>
    </citation>
    <scope>NUCLEOTIDE SEQUENCE</scope>
    <source>
        <strain evidence="12">CBS 115976</strain>
    </source>
</reference>
<evidence type="ECO:0000256" key="1">
    <source>
        <dbReference type="ARBA" id="ARBA00001324"/>
    </source>
</evidence>
<keyword evidence="5" id="KW-0964">Secreted</keyword>
<keyword evidence="13" id="KW-1185">Reference proteome</keyword>
<evidence type="ECO:0000256" key="3">
    <source>
        <dbReference type="ARBA" id="ARBA00010418"/>
    </source>
</evidence>
<dbReference type="GO" id="GO:0030246">
    <property type="term" value="F:carbohydrate binding"/>
    <property type="evidence" value="ECO:0007669"/>
    <property type="project" value="InterPro"/>
</dbReference>
<dbReference type="SUPFAM" id="SSF49452">
    <property type="entry name" value="Starch-binding domain-like"/>
    <property type="match status" value="1"/>
</dbReference>
<dbReference type="Pfam" id="PF14686">
    <property type="entry name" value="fn3_3"/>
    <property type="match status" value="1"/>
</dbReference>
<dbReference type="PANTHER" id="PTHR32018:SF9">
    <property type="entry name" value="RHAMNOGALACTURONATE LYASE B"/>
    <property type="match status" value="1"/>
</dbReference>
<protein>
    <recommendedName>
        <fullName evidence="4">rhamnogalacturonan endolyase</fullName>
        <ecNumber evidence="4">4.2.2.23</ecNumber>
    </recommendedName>
</protein>
<evidence type="ECO:0000313" key="12">
    <source>
        <dbReference type="EMBL" id="KAF2663162.1"/>
    </source>
</evidence>